<evidence type="ECO:0000256" key="6">
    <source>
        <dbReference type="ARBA" id="ARBA00023295"/>
    </source>
</evidence>
<dbReference type="InterPro" id="IPR051214">
    <property type="entry name" value="GH32_Enzymes"/>
</dbReference>
<comment type="similarity">
    <text evidence="2 8">Belongs to the glycosyl hydrolase 32 family.</text>
</comment>
<evidence type="ECO:0000259" key="10">
    <source>
        <dbReference type="Pfam" id="PF00251"/>
    </source>
</evidence>
<dbReference type="GO" id="GO:0004564">
    <property type="term" value="F:beta-fructofuranosidase activity"/>
    <property type="evidence" value="ECO:0007669"/>
    <property type="project" value="UniProtKB-EC"/>
</dbReference>
<evidence type="ECO:0000256" key="7">
    <source>
        <dbReference type="ARBA" id="ARBA00033367"/>
    </source>
</evidence>
<organism evidence="12 13">
    <name type="scientific">Rothia nasimurium</name>
    <dbReference type="NCBI Taxonomy" id="85336"/>
    <lineage>
        <taxon>Bacteria</taxon>
        <taxon>Bacillati</taxon>
        <taxon>Actinomycetota</taxon>
        <taxon>Actinomycetes</taxon>
        <taxon>Micrococcales</taxon>
        <taxon>Micrococcaceae</taxon>
        <taxon>Rothia</taxon>
    </lineage>
</organism>
<sequence length="496" mass="55177">MRPDADIVLKAAQEAEETFTPVSKADPNYPVLHLAPPVGRLNDPNGLIFKDGVYHAFYQYAPTHPARDIFWRHASSTDLVRWEDGPNAIAPTHWYDRNGAYSGSAYEAEDGTVELFYSGNVKNPDGSRETYQNLVTTRDFVTYERYESNPLISGTPEGFTPHFRDPSVYKRDGKYYALIGTQRENLTGAIVLYSSSDRRAWNYEGEVEFSDPAIATYGYMLECPQVFSLQDRATGQIKDVLIFCPQGMAPVGEKYNNKYQSGYVVGHLKGTRFEVETPFTEFDAGFEFYAPQVFHGTADGYRALITAWFGISDQDDMPTWDHHWLHMFNLPRWLTLNRGLLVQTPAEGLNEVLPLAEAELGEGGVLEPLTNQRVYRLAGTVDVSRGPVTVSWQDAAGQAVTFTLGAEQAVLDRSGSLYTIWGPVRTHTFAETATERSFDLLFDASSLEIFIDGGKVTMSGRVFMREGERAVSITGADGASAARQVTNLWVSVLGVA</sequence>
<dbReference type="Pfam" id="PF08244">
    <property type="entry name" value="Glyco_hydro_32C"/>
    <property type="match status" value="1"/>
</dbReference>
<dbReference type="SUPFAM" id="SSF49899">
    <property type="entry name" value="Concanavalin A-like lectins/glucanases"/>
    <property type="match status" value="1"/>
</dbReference>
<dbReference type="InterPro" id="IPR018053">
    <property type="entry name" value="Glyco_hydro_32_AS"/>
</dbReference>
<feature type="domain" description="Glycosyl hydrolase family 32 N-terminal" evidence="10">
    <location>
        <begin position="33"/>
        <end position="345"/>
    </location>
</feature>
<keyword evidence="5 8" id="KW-0378">Hydrolase</keyword>
<protein>
    <recommendedName>
        <fullName evidence="4 8">Sucrose-6-phosphate hydrolase</fullName>
        <ecNumber evidence="3 8">3.2.1.26</ecNumber>
    </recommendedName>
    <alternativeName>
        <fullName evidence="7 9">Invertase</fullName>
    </alternativeName>
</protein>
<keyword evidence="9" id="KW-0119">Carbohydrate metabolism</keyword>
<dbReference type="InterPro" id="IPR023296">
    <property type="entry name" value="Glyco_hydro_beta-prop_sf"/>
</dbReference>
<evidence type="ECO:0000313" key="12">
    <source>
        <dbReference type="EMBL" id="ORC24384.1"/>
    </source>
</evidence>
<evidence type="ECO:0000256" key="4">
    <source>
        <dbReference type="ARBA" id="ARBA00019623"/>
    </source>
</evidence>
<evidence type="ECO:0000259" key="11">
    <source>
        <dbReference type="Pfam" id="PF08244"/>
    </source>
</evidence>
<evidence type="ECO:0000256" key="9">
    <source>
        <dbReference type="RuleBase" id="RU365015"/>
    </source>
</evidence>
<name>A0A1Y1RS07_9MICC</name>
<comment type="function">
    <text evidence="9">Enables the bacterium to metabolize sucrose as a sole carbon source.</text>
</comment>
<dbReference type="InterPro" id="IPR001362">
    <property type="entry name" value="Glyco_hydro_32"/>
</dbReference>
<reference evidence="12 13" key="1">
    <citation type="submission" date="2016-05" db="EMBL/GenBank/DDBJ databases">
        <title>Draft genome sequence of a porcine commensal Rothia nasimurium.</title>
        <authorList>
            <person name="Gaiser R.A."/>
            <person name="Van Baarlen P."/>
            <person name="Wells J.M."/>
        </authorList>
    </citation>
    <scope>NUCLEOTIDE SEQUENCE [LARGE SCALE GENOMIC DNA]</scope>
    <source>
        <strain evidence="12 13">PT-32</strain>
    </source>
</reference>
<dbReference type="PANTHER" id="PTHR43101">
    <property type="entry name" value="BETA-FRUCTOSIDASE"/>
    <property type="match status" value="1"/>
</dbReference>
<accession>A0A1Y1RS07</accession>
<evidence type="ECO:0000313" key="13">
    <source>
        <dbReference type="Proteomes" id="UP000192359"/>
    </source>
</evidence>
<dbReference type="PANTHER" id="PTHR43101:SF1">
    <property type="entry name" value="BETA-FRUCTOSIDASE"/>
    <property type="match status" value="1"/>
</dbReference>
<dbReference type="PROSITE" id="PS00609">
    <property type="entry name" value="GLYCOSYL_HYDROL_F32"/>
    <property type="match status" value="1"/>
</dbReference>
<proteinExistence type="inferred from homology"/>
<comment type="catalytic activity">
    <reaction evidence="8">
        <text>Hydrolysis of terminal non-reducing beta-D-fructofuranoside residues in beta-D-fructofuranosides.</text>
        <dbReference type="EC" id="3.2.1.26"/>
    </reaction>
</comment>
<evidence type="ECO:0000256" key="2">
    <source>
        <dbReference type="ARBA" id="ARBA00009902"/>
    </source>
</evidence>
<dbReference type="InterPro" id="IPR006232">
    <property type="entry name" value="Suc6P_hydrolase"/>
</dbReference>
<comment type="caution">
    <text evidence="12">The sequence shown here is derived from an EMBL/GenBank/DDBJ whole genome shotgun (WGS) entry which is preliminary data.</text>
</comment>
<dbReference type="EMBL" id="LXWF01000005">
    <property type="protein sequence ID" value="ORC24384.1"/>
    <property type="molecule type" value="Genomic_DNA"/>
</dbReference>
<feature type="domain" description="Glycosyl hydrolase family 32 C-terminal" evidence="11">
    <location>
        <begin position="399"/>
        <end position="478"/>
    </location>
</feature>
<dbReference type="InterPro" id="IPR013320">
    <property type="entry name" value="ConA-like_dom_sf"/>
</dbReference>
<dbReference type="CDD" id="cd18623">
    <property type="entry name" value="GH32_ScrB-like"/>
    <property type="match status" value="1"/>
</dbReference>
<dbReference type="Gene3D" id="2.60.120.560">
    <property type="entry name" value="Exo-inulinase, domain 1"/>
    <property type="match status" value="1"/>
</dbReference>
<dbReference type="InterPro" id="IPR013189">
    <property type="entry name" value="Glyco_hydro_32_C"/>
</dbReference>
<evidence type="ECO:0000256" key="5">
    <source>
        <dbReference type="ARBA" id="ARBA00022801"/>
    </source>
</evidence>
<dbReference type="Proteomes" id="UP000192359">
    <property type="component" value="Unassembled WGS sequence"/>
</dbReference>
<dbReference type="GO" id="GO:0005985">
    <property type="term" value="P:sucrose metabolic process"/>
    <property type="evidence" value="ECO:0007669"/>
    <property type="project" value="UniProtKB-UniPathway"/>
</dbReference>
<keyword evidence="9" id="KW-0963">Cytoplasm</keyword>
<dbReference type="Pfam" id="PF00251">
    <property type="entry name" value="Glyco_hydro_32N"/>
    <property type="match status" value="1"/>
</dbReference>
<dbReference type="SUPFAM" id="SSF75005">
    <property type="entry name" value="Arabinanase/levansucrase/invertase"/>
    <property type="match status" value="1"/>
</dbReference>
<comment type="pathway">
    <text evidence="1 9">Glycan biosynthesis; sucrose metabolism.</text>
</comment>
<dbReference type="NCBIfam" id="TIGR01322">
    <property type="entry name" value="scrB_fam"/>
    <property type="match status" value="1"/>
</dbReference>
<keyword evidence="6 8" id="KW-0326">Glycosidase</keyword>
<dbReference type="InterPro" id="IPR013148">
    <property type="entry name" value="Glyco_hydro_32_N"/>
</dbReference>
<evidence type="ECO:0000256" key="1">
    <source>
        <dbReference type="ARBA" id="ARBA00004914"/>
    </source>
</evidence>
<comment type="subcellular location">
    <subcellularLocation>
        <location evidence="9">Cytoplasm</location>
    </subcellularLocation>
</comment>
<evidence type="ECO:0000256" key="3">
    <source>
        <dbReference type="ARBA" id="ARBA00012758"/>
    </source>
</evidence>
<dbReference type="Gene3D" id="2.115.10.20">
    <property type="entry name" value="Glycosyl hydrolase domain, family 43"/>
    <property type="match status" value="1"/>
</dbReference>
<dbReference type="GO" id="GO:0005737">
    <property type="term" value="C:cytoplasm"/>
    <property type="evidence" value="ECO:0007669"/>
    <property type="project" value="UniProtKB-SubCell"/>
</dbReference>
<evidence type="ECO:0000256" key="8">
    <source>
        <dbReference type="RuleBase" id="RU362110"/>
    </source>
</evidence>
<dbReference type="EC" id="3.2.1.26" evidence="3 8"/>
<keyword evidence="13" id="KW-1185">Reference proteome</keyword>
<gene>
    <name evidence="12" type="ORF">A7979_10295</name>
</gene>
<dbReference type="UniPathway" id="UPA00238"/>
<dbReference type="SMART" id="SM00640">
    <property type="entry name" value="Glyco_32"/>
    <property type="match status" value="1"/>
</dbReference>
<dbReference type="AlphaFoldDB" id="A0A1Y1RS07"/>